<reference evidence="3 4" key="1">
    <citation type="submission" date="2015-03" db="EMBL/GenBank/DDBJ databases">
        <title>RNA-seq based gene annotation and comparative genomics of four Zymoseptoria species reveal species-specific pathogenicity related genes and transposable element activity.</title>
        <authorList>
            <person name="Grandaubert J."/>
            <person name="Bhattacharyya A."/>
            <person name="Stukenbrock E.H."/>
        </authorList>
    </citation>
    <scope>NUCLEOTIDE SEQUENCE [LARGE SCALE GENOMIC DNA]</scope>
    <source>
        <strain evidence="3 4">Zb18110</strain>
    </source>
</reference>
<evidence type="ECO:0000256" key="2">
    <source>
        <dbReference type="SAM" id="SignalP"/>
    </source>
</evidence>
<proteinExistence type="predicted"/>
<sequence>MQLLKSTVFLSTLSVAFASMRCIREEGSDYEFGLCTGDPNTPDWGRNAPCSYKTPCKLGKISDGRGGMMDPPDGLGPPCYILKDANGNDSIAACPDYPGPPEPDHGHPPAVAARF</sequence>
<dbReference type="EMBL" id="LAFY01000362">
    <property type="protein sequence ID" value="KJX99170.1"/>
    <property type="molecule type" value="Genomic_DNA"/>
</dbReference>
<evidence type="ECO:0000313" key="3">
    <source>
        <dbReference type="EMBL" id="KJX99170.1"/>
    </source>
</evidence>
<keyword evidence="2" id="KW-0732">Signal</keyword>
<comment type="caution">
    <text evidence="3">The sequence shown here is derived from an EMBL/GenBank/DDBJ whole genome shotgun (WGS) entry which is preliminary data.</text>
</comment>
<feature type="chain" id="PRO_5002469070" evidence="2">
    <location>
        <begin position="19"/>
        <end position="115"/>
    </location>
</feature>
<protein>
    <submittedName>
        <fullName evidence="3">Uncharacterized protein</fullName>
    </submittedName>
</protein>
<name>A0A0F4GSJ5_9PEZI</name>
<feature type="region of interest" description="Disordered" evidence="1">
    <location>
        <begin position="92"/>
        <end position="115"/>
    </location>
</feature>
<evidence type="ECO:0000313" key="4">
    <source>
        <dbReference type="Proteomes" id="UP000033647"/>
    </source>
</evidence>
<feature type="signal peptide" evidence="2">
    <location>
        <begin position="1"/>
        <end position="18"/>
    </location>
</feature>
<keyword evidence="4" id="KW-1185">Reference proteome</keyword>
<evidence type="ECO:0000256" key="1">
    <source>
        <dbReference type="SAM" id="MobiDB-lite"/>
    </source>
</evidence>
<organism evidence="3 4">
    <name type="scientific">Zymoseptoria brevis</name>
    <dbReference type="NCBI Taxonomy" id="1047168"/>
    <lineage>
        <taxon>Eukaryota</taxon>
        <taxon>Fungi</taxon>
        <taxon>Dikarya</taxon>
        <taxon>Ascomycota</taxon>
        <taxon>Pezizomycotina</taxon>
        <taxon>Dothideomycetes</taxon>
        <taxon>Dothideomycetidae</taxon>
        <taxon>Mycosphaerellales</taxon>
        <taxon>Mycosphaerellaceae</taxon>
        <taxon>Zymoseptoria</taxon>
    </lineage>
</organism>
<gene>
    <name evidence="3" type="ORF">TI39_contig370g00006</name>
</gene>
<dbReference type="AlphaFoldDB" id="A0A0F4GSJ5"/>
<accession>A0A0F4GSJ5</accession>
<dbReference type="Proteomes" id="UP000033647">
    <property type="component" value="Unassembled WGS sequence"/>
</dbReference>